<keyword evidence="4" id="KW-0132">Cell division</keyword>
<feature type="signal peptide" evidence="12">
    <location>
        <begin position="1"/>
        <end position="22"/>
    </location>
</feature>
<comment type="catalytic activity">
    <reaction evidence="1 10">
        <text>[protein]-peptidylproline (omega=180) = [protein]-peptidylproline (omega=0)</text>
        <dbReference type="Rhea" id="RHEA:16237"/>
        <dbReference type="Rhea" id="RHEA-COMP:10747"/>
        <dbReference type="Rhea" id="RHEA-COMP:10748"/>
        <dbReference type="ChEBI" id="CHEBI:83833"/>
        <dbReference type="ChEBI" id="CHEBI:83834"/>
        <dbReference type="EC" id="5.2.1.8"/>
    </reaction>
</comment>
<dbReference type="Proteomes" id="UP000001299">
    <property type="component" value="Chromosome 1"/>
</dbReference>
<sequence>MKKKLSVLLAGVMVCTMFTACGKENASENADNAASTENSADAAATETSVAEGMALTIDFDNLETETLNDVTASDIVTLGQYKELSFEVAKDEVTDAEVEDYVANLWSTKPLMLDVTDRAVQDGDTVNIDYVGKYADTKEAFDGGTAEGASLTIGSNSYIEGFESGLVGVNIGDTVDLNLTFPENYGAENLAGKDVVFTVTVNSIQAPDTEMSDEWAAGLGYDGVTDLATLRDYARKTLEDQAQNEFDSTVENTAVQTVYDSTAFGDIPQALINRYMKQQKQMLDYQATMYSYYYGQQLTADSLLANYMNAEGFVGTVDDYLNDISKDMAQQYLMFQAIADEENITVSDEEIDAYLKNAYENASTTSFSSFEEYKESLDLEIYREGLMADKVVAFIVENANVVATAATEDAASESSSAEASADAASESSSTETVAE</sequence>
<evidence type="ECO:0000313" key="15">
    <source>
        <dbReference type="Proteomes" id="UP000001299"/>
    </source>
</evidence>
<accession>E0RZU8</accession>
<keyword evidence="12" id="KW-0732">Signal</keyword>
<keyword evidence="15" id="KW-1185">Reference proteome</keyword>
<dbReference type="GO" id="GO:0015031">
    <property type="term" value="P:protein transport"/>
    <property type="evidence" value="ECO:0007669"/>
    <property type="project" value="InterPro"/>
</dbReference>
<evidence type="ECO:0000256" key="2">
    <source>
        <dbReference type="ARBA" id="ARBA00004496"/>
    </source>
</evidence>
<evidence type="ECO:0000256" key="9">
    <source>
        <dbReference type="ARBA" id="ARBA00024849"/>
    </source>
</evidence>
<keyword evidence="5 10" id="KW-0697">Rotamase</keyword>
<evidence type="ECO:0000256" key="5">
    <source>
        <dbReference type="ARBA" id="ARBA00023110"/>
    </source>
</evidence>
<dbReference type="eggNOG" id="COG0544">
    <property type="taxonomic scope" value="Bacteria"/>
</dbReference>
<dbReference type="GO" id="GO:0006457">
    <property type="term" value="P:protein folding"/>
    <property type="evidence" value="ECO:0007669"/>
    <property type="project" value="InterPro"/>
</dbReference>
<keyword evidence="6" id="KW-0143">Chaperone</keyword>
<dbReference type="PROSITE" id="PS51257">
    <property type="entry name" value="PROKAR_LIPOPROTEIN"/>
    <property type="match status" value="1"/>
</dbReference>
<comment type="function">
    <text evidence="9">Involved in protein export. Acts as a chaperone by maintaining the newly synthesized protein in an open conformation. Functions as a peptidyl-prolyl cis-trans isomerase.</text>
</comment>
<evidence type="ECO:0000256" key="10">
    <source>
        <dbReference type="PROSITE-ProRule" id="PRU00277"/>
    </source>
</evidence>
<dbReference type="STRING" id="515622.bpr_I2783"/>
<evidence type="ECO:0000256" key="4">
    <source>
        <dbReference type="ARBA" id="ARBA00022618"/>
    </source>
</evidence>
<dbReference type="PROSITE" id="PS50059">
    <property type="entry name" value="FKBP_PPIASE"/>
    <property type="match status" value="1"/>
</dbReference>
<dbReference type="NCBIfam" id="TIGR00115">
    <property type="entry name" value="tig"/>
    <property type="match status" value="1"/>
</dbReference>
<dbReference type="GO" id="GO:0005737">
    <property type="term" value="C:cytoplasm"/>
    <property type="evidence" value="ECO:0007669"/>
    <property type="project" value="UniProtKB-SubCell"/>
</dbReference>
<dbReference type="SUPFAM" id="SSF54534">
    <property type="entry name" value="FKBP-like"/>
    <property type="match status" value="1"/>
</dbReference>
<dbReference type="GO" id="GO:0051301">
    <property type="term" value="P:cell division"/>
    <property type="evidence" value="ECO:0007669"/>
    <property type="project" value="UniProtKB-KW"/>
</dbReference>
<dbReference type="InterPro" id="IPR001179">
    <property type="entry name" value="PPIase_FKBP_dom"/>
</dbReference>
<evidence type="ECO:0000256" key="1">
    <source>
        <dbReference type="ARBA" id="ARBA00000971"/>
    </source>
</evidence>
<reference evidence="14 15" key="1">
    <citation type="journal article" date="2010" name="PLoS ONE">
        <title>The glycobiome of the rumen bacterium Butyrivibrio proteoclasticus B316(T) highlights adaptation to a polysaccharide-rich environment.</title>
        <authorList>
            <person name="Kelly W.J."/>
            <person name="Leahy S.C."/>
            <person name="Altermann E."/>
            <person name="Yeoman C.J."/>
            <person name="Dunne J.C."/>
            <person name="Kong Z."/>
            <person name="Pacheco D.M."/>
            <person name="Li D."/>
            <person name="Noel S.J."/>
            <person name="Moon C.D."/>
            <person name="Cookson A.L."/>
            <person name="Attwood G.T."/>
        </authorList>
    </citation>
    <scope>NUCLEOTIDE SEQUENCE [LARGE SCALE GENOMIC DNA]</scope>
    <source>
        <strain evidence="15">ATCC 51982 / DSM 14932 / B316</strain>
    </source>
</reference>
<dbReference type="Pfam" id="PF05698">
    <property type="entry name" value="Trigger_C"/>
    <property type="match status" value="1"/>
</dbReference>
<feature type="chain" id="PRO_5039023719" description="peptidylprolyl isomerase" evidence="12">
    <location>
        <begin position="23"/>
        <end position="435"/>
    </location>
</feature>
<evidence type="ECO:0000256" key="7">
    <source>
        <dbReference type="ARBA" id="ARBA00023235"/>
    </source>
</evidence>
<dbReference type="RefSeq" id="WP_013282167.1">
    <property type="nucleotide sequence ID" value="NC_014387.1"/>
</dbReference>
<evidence type="ECO:0000259" key="13">
    <source>
        <dbReference type="PROSITE" id="PS50059"/>
    </source>
</evidence>
<dbReference type="InterPro" id="IPR005215">
    <property type="entry name" value="Trig_fac"/>
</dbReference>
<proteinExistence type="inferred from homology"/>
<dbReference type="Pfam" id="PF00254">
    <property type="entry name" value="FKBP_C"/>
    <property type="match status" value="1"/>
</dbReference>
<keyword evidence="7 10" id="KW-0413">Isomerase</keyword>
<organism evidence="14 15">
    <name type="scientific">Butyrivibrio proteoclasticus (strain ATCC 51982 / DSM 14932 / B316)</name>
    <name type="common">Clostridium proteoclasticum</name>
    <dbReference type="NCBI Taxonomy" id="515622"/>
    <lineage>
        <taxon>Bacteria</taxon>
        <taxon>Bacillati</taxon>
        <taxon>Bacillota</taxon>
        <taxon>Clostridia</taxon>
        <taxon>Lachnospirales</taxon>
        <taxon>Lachnospiraceae</taxon>
        <taxon>Butyrivibrio</taxon>
    </lineage>
</organism>
<dbReference type="KEGG" id="bpb:bpr_I2783"/>
<feature type="region of interest" description="Disordered" evidence="11">
    <location>
        <begin position="406"/>
        <end position="435"/>
    </location>
</feature>
<dbReference type="EC" id="5.2.1.8" evidence="10"/>
<dbReference type="InterPro" id="IPR027304">
    <property type="entry name" value="Trigger_fact/SurA_dom_sf"/>
</dbReference>
<dbReference type="GO" id="GO:0003755">
    <property type="term" value="F:peptidyl-prolyl cis-trans isomerase activity"/>
    <property type="evidence" value="ECO:0007669"/>
    <property type="project" value="UniProtKB-KW"/>
</dbReference>
<comment type="similarity">
    <text evidence="3">Belongs to the FKBP-type PPIase family. Tig subfamily.</text>
</comment>
<dbReference type="InterPro" id="IPR046357">
    <property type="entry name" value="PPIase_dom_sf"/>
</dbReference>
<keyword evidence="8" id="KW-0131">Cell cycle</keyword>
<feature type="domain" description="PPIase FKBP-type" evidence="13">
    <location>
        <begin position="123"/>
        <end position="207"/>
    </location>
</feature>
<dbReference type="SUPFAM" id="SSF109998">
    <property type="entry name" value="Triger factor/SurA peptide-binding domain-like"/>
    <property type="match status" value="1"/>
</dbReference>
<name>E0RZU8_BUTPB</name>
<evidence type="ECO:0000256" key="6">
    <source>
        <dbReference type="ARBA" id="ARBA00023186"/>
    </source>
</evidence>
<protein>
    <recommendedName>
        <fullName evidence="10">peptidylprolyl isomerase</fullName>
        <ecNumber evidence="10">5.2.1.8</ecNumber>
    </recommendedName>
</protein>
<gene>
    <name evidence="14" type="ordered locus">bpr_I2783</name>
</gene>
<evidence type="ECO:0000256" key="8">
    <source>
        <dbReference type="ARBA" id="ARBA00023306"/>
    </source>
</evidence>
<dbReference type="AlphaFoldDB" id="E0RZU8"/>
<dbReference type="HOGENOM" id="CLU_033058_1_2_9"/>
<dbReference type="Gene3D" id="3.10.50.40">
    <property type="match status" value="1"/>
</dbReference>
<evidence type="ECO:0000256" key="11">
    <source>
        <dbReference type="SAM" id="MobiDB-lite"/>
    </source>
</evidence>
<dbReference type="EMBL" id="CP001810">
    <property type="protein sequence ID" value="ADL35514.1"/>
    <property type="molecule type" value="Genomic_DNA"/>
</dbReference>
<evidence type="ECO:0000256" key="3">
    <source>
        <dbReference type="ARBA" id="ARBA00005464"/>
    </source>
</evidence>
<dbReference type="InterPro" id="IPR008880">
    <property type="entry name" value="Trigger_fac_C"/>
</dbReference>
<comment type="subcellular location">
    <subcellularLocation>
        <location evidence="2">Cytoplasm</location>
    </subcellularLocation>
</comment>
<dbReference type="InterPro" id="IPR037041">
    <property type="entry name" value="Trigger_fac_C_sf"/>
</dbReference>
<dbReference type="FunFam" id="3.10.50.40:FF:000001">
    <property type="entry name" value="Trigger factor"/>
    <property type="match status" value="1"/>
</dbReference>
<evidence type="ECO:0000256" key="12">
    <source>
        <dbReference type="SAM" id="SignalP"/>
    </source>
</evidence>
<evidence type="ECO:0000313" key="14">
    <source>
        <dbReference type="EMBL" id="ADL35514.1"/>
    </source>
</evidence>
<dbReference type="Gene3D" id="1.10.3120.10">
    <property type="entry name" value="Trigger factor, C-terminal domain"/>
    <property type="match status" value="1"/>
</dbReference>